<keyword evidence="3" id="KW-1003">Cell membrane</keyword>
<evidence type="ECO:0000256" key="17">
    <source>
        <dbReference type="ARBA" id="ARBA00041185"/>
    </source>
</evidence>
<feature type="transmembrane region" description="Helical" evidence="21">
    <location>
        <begin position="343"/>
        <end position="365"/>
    </location>
</feature>
<comment type="pathway">
    <text evidence="2">Cell wall biogenesis; peptidoglycan biosynthesis.</text>
</comment>
<evidence type="ECO:0000256" key="15">
    <source>
        <dbReference type="ARBA" id="ARBA00033270"/>
    </source>
</evidence>
<keyword evidence="6" id="KW-0808">Transferase</keyword>
<dbReference type="Pfam" id="PF01098">
    <property type="entry name" value="FTSW_RODA_SPOVE"/>
    <property type="match status" value="1"/>
</dbReference>
<evidence type="ECO:0000256" key="5">
    <source>
        <dbReference type="ARBA" id="ARBA00022676"/>
    </source>
</evidence>
<evidence type="ECO:0000256" key="2">
    <source>
        <dbReference type="ARBA" id="ARBA00004752"/>
    </source>
</evidence>
<dbReference type="PANTHER" id="PTHR30474">
    <property type="entry name" value="CELL CYCLE PROTEIN"/>
    <property type="match status" value="1"/>
</dbReference>
<evidence type="ECO:0000256" key="16">
    <source>
        <dbReference type="ARBA" id="ARBA00038053"/>
    </source>
</evidence>
<evidence type="ECO:0000256" key="8">
    <source>
        <dbReference type="ARBA" id="ARBA00022960"/>
    </source>
</evidence>
<feature type="transmembrane region" description="Helical" evidence="21">
    <location>
        <begin position="12"/>
        <end position="31"/>
    </location>
</feature>
<dbReference type="EMBL" id="JAGFNY010000010">
    <property type="protein sequence ID" value="MBW7570117.1"/>
    <property type="molecule type" value="Genomic_DNA"/>
</dbReference>
<keyword evidence="23" id="KW-1185">Reference proteome</keyword>
<dbReference type="NCBIfam" id="TIGR02614">
    <property type="entry name" value="ftsW"/>
    <property type="match status" value="1"/>
</dbReference>
<feature type="transmembrane region" description="Helical" evidence="21">
    <location>
        <begin position="75"/>
        <end position="95"/>
    </location>
</feature>
<dbReference type="RefSeq" id="WP_219937336.1">
    <property type="nucleotide sequence ID" value="NZ_JAGFNY010000010.1"/>
</dbReference>
<keyword evidence="11 21" id="KW-0472">Membrane</keyword>
<organism evidence="22 23">
    <name type="scientific">Succinivibrio faecicola</name>
    <dbReference type="NCBI Taxonomy" id="2820300"/>
    <lineage>
        <taxon>Bacteria</taxon>
        <taxon>Pseudomonadati</taxon>
        <taxon>Pseudomonadota</taxon>
        <taxon>Gammaproteobacteria</taxon>
        <taxon>Aeromonadales</taxon>
        <taxon>Succinivibrionaceae</taxon>
        <taxon>Succinivibrio</taxon>
    </lineage>
</organism>
<evidence type="ECO:0000256" key="13">
    <source>
        <dbReference type="ARBA" id="ARBA00023316"/>
    </source>
</evidence>
<gene>
    <name evidence="22" type="primary">ftsW</name>
    <name evidence="22" type="ORF">J5V48_04330</name>
</gene>
<comment type="caution">
    <text evidence="22">The sequence shown here is derived from an EMBL/GenBank/DDBJ whole genome shotgun (WGS) entry which is preliminary data.</text>
</comment>
<keyword evidence="10 21" id="KW-1133">Transmembrane helix</keyword>
<evidence type="ECO:0000256" key="4">
    <source>
        <dbReference type="ARBA" id="ARBA00022618"/>
    </source>
</evidence>
<evidence type="ECO:0000256" key="11">
    <source>
        <dbReference type="ARBA" id="ARBA00023136"/>
    </source>
</evidence>
<keyword evidence="9" id="KW-0573">Peptidoglycan synthesis</keyword>
<evidence type="ECO:0000256" key="18">
    <source>
        <dbReference type="ARBA" id="ARBA00041418"/>
    </source>
</evidence>
<reference evidence="22 23" key="1">
    <citation type="submission" date="2021-03" db="EMBL/GenBank/DDBJ databases">
        <title>Succinivibrio sp. nov. isolated from feces of cow.</title>
        <authorList>
            <person name="Choi J.-Y."/>
        </authorList>
    </citation>
    <scope>NUCLEOTIDE SEQUENCE [LARGE SCALE GENOMIC DNA]</scope>
    <source>
        <strain evidence="22 23">AGMB01872</strain>
    </source>
</reference>
<feature type="transmembrane region" description="Helical" evidence="21">
    <location>
        <begin position="143"/>
        <end position="162"/>
    </location>
</feature>
<keyword evidence="4" id="KW-0132">Cell division</keyword>
<name>A0ABS7DFN8_9GAMM</name>
<evidence type="ECO:0000256" key="10">
    <source>
        <dbReference type="ARBA" id="ARBA00022989"/>
    </source>
</evidence>
<evidence type="ECO:0000256" key="6">
    <source>
        <dbReference type="ARBA" id="ARBA00022679"/>
    </source>
</evidence>
<dbReference type="InterPro" id="IPR013437">
    <property type="entry name" value="FtsW"/>
</dbReference>
<evidence type="ECO:0000313" key="23">
    <source>
        <dbReference type="Proteomes" id="UP000731465"/>
    </source>
</evidence>
<keyword evidence="8" id="KW-0133">Cell shape</keyword>
<evidence type="ECO:0000256" key="21">
    <source>
        <dbReference type="SAM" id="Phobius"/>
    </source>
</evidence>
<keyword evidence="12" id="KW-0131">Cell cycle</keyword>
<evidence type="ECO:0000256" key="19">
    <source>
        <dbReference type="ARBA" id="ARBA00044770"/>
    </source>
</evidence>
<comment type="catalytic activity">
    <reaction evidence="20">
        <text>[GlcNAc-(1-&gt;4)-Mur2Ac(oyl-L-Ala-gamma-D-Glu-L-Lys-D-Ala-D-Ala)](n)-di-trans,octa-cis-undecaprenyl diphosphate + beta-D-GlcNAc-(1-&gt;4)-Mur2Ac(oyl-L-Ala-gamma-D-Glu-L-Lys-D-Ala-D-Ala)-di-trans,octa-cis-undecaprenyl diphosphate = [GlcNAc-(1-&gt;4)-Mur2Ac(oyl-L-Ala-gamma-D-Glu-L-Lys-D-Ala-D-Ala)](n+1)-di-trans,octa-cis-undecaprenyl diphosphate + di-trans,octa-cis-undecaprenyl diphosphate + H(+)</text>
        <dbReference type="Rhea" id="RHEA:23708"/>
        <dbReference type="Rhea" id="RHEA-COMP:9602"/>
        <dbReference type="Rhea" id="RHEA-COMP:9603"/>
        <dbReference type="ChEBI" id="CHEBI:15378"/>
        <dbReference type="ChEBI" id="CHEBI:58405"/>
        <dbReference type="ChEBI" id="CHEBI:60033"/>
        <dbReference type="ChEBI" id="CHEBI:78435"/>
        <dbReference type="EC" id="2.4.99.28"/>
    </reaction>
</comment>
<proteinExistence type="inferred from homology"/>
<protein>
    <recommendedName>
        <fullName evidence="17">Probable peptidoglycan glycosyltransferase FtsW</fullName>
        <ecNumber evidence="19">2.4.99.28</ecNumber>
    </recommendedName>
    <alternativeName>
        <fullName evidence="18">Cell division protein FtsW</fullName>
    </alternativeName>
    <alternativeName>
        <fullName evidence="15">Cell wall polymerase</fullName>
    </alternativeName>
    <alternativeName>
        <fullName evidence="14">Peptidoglycan polymerase</fullName>
    </alternativeName>
</protein>
<feature type="transmembrane region" description="Helical" evidence="21">
    <location>
        <begin position="192"/>
        <end position="210"/>
    </location>
</feature>
<comment type="similarity">
    <text evidence="16">Belongs to the SEDS family. FtsW subfamily.</text>
</comment>
<dbReference type="Proteomes" id="UP000731465">
    <property type="component" value="Unassembled WGS sequence"/>
</dbReference>
<evidence type="ECO:0000256" key="12">
    <source>
        <dbReference type="ARBA" id="ARBA00023306"/>
    </source>
</evidence>
<keyword evidence="5" id="KW-0328">Glycosyltransferase</keyword>
<feature type="transmembrane region" description="Helical" evidence="21">
    <location>
        <begin position="313"/>
        <end position="337"/>
    </location>
</feature>
<dbReference type="EC" id="2.4.99.28" evidence="19"/>
<evidence type="ECO:0000256" key="9">
    <source>
        <dbReference type="ARBA" id="ARBA00022984"/>
    </source>
</evidence>
<feature type="transmembrane region" description="Helical" evidence="21">
    <location>
        <begin position="277"/>
        <end position="301"/>
    </location>
</feature>
<evidence type="ECO:0000256" key="20">
    <source>
        <dbReference type="ARBA" id="ARBA00049902"/>
    </source>
</evidence>
<evidence type="ECO:0000256" key="1">
    <source>
        <dbReference type="ARBA" id="ARBA00004651"/>
    </source>
</evidence>
<evidence type="ECO:0000256" key="3">
    <source>
        <dbReference type="ARBA" id="ARBA00022475"/>
    </source>
</evidence>
<comment type="subcellular location">
    <subcellularLocation>
        <location evidence="1">Cell membrane</location>
        <topology evidence="1">Multi-pass membrane protein</topology>
    </subcellularLocation>
</comment>
<evidence type="ECO:0000256" key="14">
    <source>
        <dbReference type="ARBA" id="ARBA00032370"/>
    </source>
</evidence>
<evidence type="ECO:0000313" key="22">
    <source>
        <dbReference type="EMBL" id="MBW7570117.1"/>
    </source>
</evidence>
<feature type="transmembrane region" description="Helical" evidence="21">
    <location>
        <begin position="51"/>
        <end position="68"/>
    </location>
</feature>
<sequence length="384" mass="41822">MAIKSRSSFDRVILVDALILICVGIIAISSASIMESMMKYGDSMFQMKKHLISVVMSVVLALIALTVQTDFYKKAAPYLFILAIVMMIMTCIFGREINGAKRWLSLGFMNAQPSEFLKLFWILYFSSFIAKRVKKLSDPFKKFLSDFSVIPALFIGTMLGLCYLQSDLGSATVILVITTAVLFAAGLGLNKMFVFGGIGAAVFALFVLPSDYRMKRITAFLDPWKDSQGSGYQLTQSLMAYGRGGLFGEGLGNSYQKLGYIPEAHTDFITAVIGEELGFIGVVILIALELILVYKAISIAFKILGNNVCFEGYVALGIGIWFSLQTFINVGAATAAIPTKGLTLPLVSYGGSSLMVCSIAVAILLRIDYQWKLGLIGDEKINGA</sequence>
<accession>A0ABS7DFN8</accession>
<dbReference type="PANTHER" id="PTHR30474:SF2">
    <property type="entry name" value="PEPTIDOGLYCAN GLYCOSYLTRANSFERASE FTSW-RELATED"/>
    <property type="match status" value="1"/>
</dbReference>
<evidence type="ECO:0000256" key="7">
    <source>
        <dbReference type="ARBA" id="ARBA00022692"/>
    </source>
</evidence>
<feature type="transmembrane region" description="Helical" evidence="21">
    <location>
        <begin position="168"/>
        <end position="185"/>
    </location>
</feature>
<keyword evidence="7 21" id="KW-0812">Transmembrane</keyword>
<dbReference type="InterPro" id="IPR001182">
    <property type="entry name" value="FtsW/RodA"/>
</dbReference>
<keyword evidence="13" id="KW-0961">Cell wall biogenesis/degradation</keyword>